<keyword evidence="3" id="KW-1185">Reference proteome</keyword>
<dbReference type="AlphaFoldDB" id="D5RTV4"/>
<proteinExistence type="predicted"/>
<sequence length="97" mass="9880">APRRAEAEPVAQLHHADPGGLQPGGEPRRLLGGEAARQPVAAIAQRAVDEAGRRPGKSGVRRGPGPGGRGRGGRFGTCPVHAGPPSVARPRAARPQP</sequence>
<comment type="caution">
    <text evidence="2">The sequence shown here is derived from an EMBL/GenBank/DDBJ whole genome shotgun (WGS) entry which is preliminary data.</text>
</comment>
<name>D5RTV4_9PROT</name>
<dbReference type="Proteomes" id="UP000005324">
    <property type="component" value="Unassembled WGS sequence"/>
</dbReference>
<reference evidence="2 3" key="1">
    <citation type="submission" date="2010-04" db="EMBL/GenBank/DDBJ databases">
        <authorList>
            <person name="Qin X."/>
            <person name="Bachman B."/>
            <person name="Battles P."/>
            <person name="Bell A."/>
            <person name="Bess C."/>
            <person name="Bickham C."/>
            <person name="Chaboub L."/>
            <person name="Chen D."/>
            <person name="Coyle M."/>
            <person name="Deiros D.R."/>
            <person name="Dinh H."/>
            <person name="Forbes L."/>
            <person name="Fowler G."/>
            <person name="Francisco L."/>
            <person name="Fu Q."/>
            <person name="Gubbala S."/>
            <person name="Hale W."/>
            <person name="Han Y."/>
            <person name="Hemphill L."/>
            <person name="Highlander S.K."/>
            <person name="Hirani K."/>
            <person name="Hogues M."/>
            <person name="Jackson L."/>
            <person name="Jakkamsetti A."/>
            <person name="Javaid M."/>
            <person name="Jiang H."/>
            <person name="Korchina V."/>
            <person name="Kovar C."/>
            <person name="Lara F."/>
            <person name="Lee S."/>
            <person name="Mata R."/>
            <person name="Mathew T."/>
            <person name="Moen C."/>
            <person name="Morales K."/>
            <person name="Munidasa M."/>
            <person name="Nazareth L."/>
            <person name="Ngo R."/>
            <person name="Nguyen L."/>
            <person name="Okwuonu G."/>
            <person name="Ongeri F."/>
            <person name="Patil S."/>
            <person name="Petrosino J."/>
            <person name="Pham C."/>
            <person name="Pham P."/>
            <person name="Pu L.-L."/>
            <person name="Puazo M."/>
            <person name="Raj R."/>
            <person name="Reid J."/>
            <person name="Rouhana J."/>
            <person name="Saada N."/>
            <person name="Shang Y."/>
            <person name="Simmons D."/>
            <person name="Thornton R."/>
            <person name="Warren J."/>
            <person name="Weissenberger G."/>
            <person name="Zhang J."/>
            <person name="Zhang L."/>
            <person name="Zhou C."/>
            <person name="Zhu D."/>
            <person name="Muzny D."/>
            <person name="Worley K."/>
            <person name="Gibbs R."/>
        </authorList>
    </citation>
    <scope>NUCLEOTIDE SEQUENCE [LARGE SCALE GENOMIC DNA]</scope>
    <source>
        <strain evidence="2 3">ATCC 49957</strain>
    </source>
</reference>
<evidence type="ECO:0000256" key="1">
    <source>
        <dbReference type="SAM" id="MobiDB-lite"/>
    </source>
</evidence>
<protein>
    <submittedName>
        <fullName evidence="2">Uncharacterized protein</fullName>
    </submittedName>
</protein>
<dbReference type="HOGENOM" id="CLU_2338611_0_0_5"/>
<organism evidence="2 3">
    <name type="scientific">Pseudoroseomonas cervicalis ATCC 49957</name>
    <dbReference type="NCBI Taxonomy" id="525371"/>
    <lineage>
        <taxon>Bacteria</taxon>
        <taxon>Pseudomonadati</taxon>
        <taxon>Pseudomonadota</taxon>
        <taxon>Alphaproteobacteria</taxon>
        <taxon>Acetobacterales</taxon>
        <taxon>Roseomonadaceae</taxon>
        <taxon>Roseomonas</taxon>
    </lineage>
</organism>
<feature type="compositionally biased region" description="Gly residues" evidence="1">
    <location>
        <begin position="62"/>
        <end position="75"/>
    </location>
</feature>
<feature type="region of interest" description="Disordered" evidence="1">
    <location>
        <begin position="1"/>
        <end position="97"/>
    </location>
</feature>
<accession>D5RTV4</accession>
<evidence type="ECO:0000313" key="3">
    <source>
        <dbReference type="Proteomes" id="UP000005324"/>
    </source>
</evidence>
<feature type="compositionally biased region" description="Low complexity" evidence="1">
    <location>
        <begin position="84"/>
        <end position="97"/>
    </location>
</feature>
<dbReference type="EMBL" id="ADVL01000853">
    <property type="protein sequence ID" value="EFH09264.1"/>
    <property type="molecule type" value="Genomic_DNA"/>
</dbReference>
<evidence type="ECO:0000313" key="2">
    <source>
        <dbReference type="EMBL" id="EFH09264.1"/>
    </source>
</evidence>
<gene>
    <name evidence="2" type="ORF">HMPREF0731_4516</name>
</gene>
<feature type="non-terminal residue" evidence="2">
    <location>
        <position position="1"/>
    </location>
</feature>